<name>A0A1G1XQD5_9BACT</name>
<dbReference type="AlphaFoldDB" id="A0A1G1XQD5"/>
<organism evidence="1 2">
    <name type="scientific">Candidatus Buchananbacteria bacterium RBG_13_39_9</name>
    <dbReference type="NCBI Taxonomy" id="1797531"/>
    <lineage>
        <taxon>Bacteria</taxon>
        <taxon>Candidatus Buchananiibacteriota</taxon>
    </lineage>
</organism>
<sequence>MFFNKIALFEQKLKKGEEMTSSIDDKENKEKRMNFLSRLKYDKDGDIFHRTVANSLFNYKDKNAEKFFQKFTFRMLIGFLNEVSSVFQELCLEKMWQLAATDEEKNIAARSSTCSNKFREKTYDEIIRQFSKFEHECQAVFWKESHFDEKLLIRMRESATTFEQLKFLCDNVGHRRDLYLEKMYELAKNFEQFLSFLDTCIYYQVLNMGPNLAKTLELIERLKPMALKRLVELAYSFEDWTWILRLSPLDSPPEKLAVKKLKEMGIILPKD</sequence>
<accession>A0A1G1XQD5</accession>
<comment type="caution">
    <text evidence="1">The sequence shown here is derived from an EMBL/GenBank/DDBJ whole genome shotgun (WGS) entry which is preliminary data.</text>
</comment>
<dbReference type="EMBL" id="MHIA01000023">
    <property type="protein sequence ID" value="OGY41800.1"/>
    <property type="molecule type" value="Genomic_DNA"/>
</dbReference>
<protein>
    <submittedName>
        <fullName evidence="1">Uncharacterized protein</fullName>
    </submittedName>
</protein>
<dbReference type="Proteomes" id="UP000176260">
    <property type="component" value="Unassembled WGS sequence"/>
</dbReference>
<evidence type="ECO:0000313" key="1">
    <source>
        <dbReference type="EMBL" id="OGY41800.1"/>
    </source>
</evidence>
<reference evidence="1 2" key="1">
    <citation type="journal article" date="2016" name="Nat. Commun.">
        <title>Thousands of microbial genomes shed light on interconnected biogeochemical processes in an aquifer system.</title>
        <authorList>
            <person name="Anantharaman K."/>
            <person name="Brown C.T."/>
            <person name="Hug L.A."/>
            <person name="Sharon I."/>
            <person name="Castelle C.J."/>
            <person name="Probst A.J."/>
            <person name="Thomas B.C."/>
            <person name="Singh A."/>
            <person name="Wilkins M.J."/>
            <person name="Karaoz U."/>
            <person name="Brodie E.L."/>
            <person name="Williams K.H."/>
            <person name="Hubbard S.S."/>
            <person name="Banfield J.F."/>
        </authorList>
    </citation>
    <scope>NUCLEOTIDE SEQUENCE [LARGE SCALE GENOMIC DNA]</scope>
</reference>
<evidence type="ECO:0000313" key="2">
    <source>
        <dbReference type="Proteomes" id="UP000176260"/>
    </source>
</evidence>
<proteinExistence type="predicted"/>
<gene>
    <name evidence="1" type="ORF">A2Y67_04120</name>
</gene>